<sequence>MESQVVNNSDVKNLQTLSMILDTYLENCIQNTDWENKANSQREKEKLYQKILKTINQIFSRIGVAAATLAMQPQLNPQEKQLNDAQVQQQDQINTNKNPNMETENAVNVNGQLNQNKVDQFYGNGQAQKLQDGQQDKNNMVQVNKNQMEDESGYCQKVVINAHPFKQRLINQQQRMQQELKQKNDQQSDEEDYDPPDNSSDSDFRSSDEEYSDKKKKLIHKKKHNNYFSYNSQNTSQTSSRPRGRPPSFANSENGTVSIQVAPVSEQKKILEYFNQHYDPQKRNKIYVINQITKQFNYSYSSVYYLVAKQVVTEEQEYHEQIQKHKQQQHRSSNQFQTQLQRQQMQQQQYYQNQFSQYSYKSEQFNNGYPRQGQSQSSQLHQSDMQKRNPSYYGQQRQQMRENKISPNDRFAQNLLNQPNSQPSYNTQNQQRRNPINQYSQQQGNYQNSNYQAQEMSQTDSDSGLFQNQAHNRQMCPKAEDELFRNDLKVESLQESRRVSEQGQDLQAKQIPGNQQNRLVSSENRQNLYGEYHRSASSRDTIQIQQKQE</sequence>
<organism evidence="2">
    <name type="scientific">Tetrahymena thermophila</name>
    <dbReference type="NCBI Taxonomy" id="5911"/>
    <lineage>
        <taxon>Eukaryota</taxon>
        <taxon>Sar</taxon>
        <taxon>Alveolata</taxon>
        <taxon>Ciliophora</taxon>
        <taxon>Intramacronucleata</taxon>
        <taxon>Oligohymenophorea</taxon>
        <taxon>Hymenostomatida</taxon>
        <taxon>Tetrahymenina</taxon>
        <taxon>Tetrahymenidae</taxon>
        <taxon>Tetrahymena</taxon>
    </lineage>
</organism>
<feature type="region of interest" description="Disordered" evidence="1">
    <location>
        <begin position="364"/>
        <end position="399"/>
    </location>
</feature>
<proteinExistence type="evidence at transcript level"/>
<feature type="region of interest" description="Disordered" evidence="1">
    <location>
        <begin position="173"/>
        <end position="257"/>
    </location>
</feature>
<feature type="compositionally biased region" description="Basic residues" evidence="1">
    <location>
        <begin position="214"/>
        <end position="225"/>
    </location>
</feature>
<evidence type="ECO:0000256" key="1">
    <source>
        <dbReference type="SAM" id="MobiDB-lite"/>
    </source>
</evidence>
<feature type="region of interest" description="Disordered" evidence="1">
    <location>
        <begin position="322"/>
        <end position="348"/>
    </location>
</feature>
<dbReference type="EMBL" id="EF219416">
    <property type="protein sequence ID" value="ABN12948.1"/>
    <property type="molecule type" value="mRNA"/>
</dbReference>
<dbReference type="AlphaFoldDB" id="A3F818"/>
<accession>A3F818</accession>
<feature type="compositionally biased region" description="Low complexity" evidence="1">
    <location>
        <begin position="231"/>
        <end position="240"/>
    </location>
</feature>
<feature type="compositionally biased region" description="Polar residues" evidence="1">
    <location>
        <begin position="501"/>
        <end position="519"/>
    </location>
</feature>
<protein>
    <submittedName>
        <fullName evidence="2">Lia6p</fullName>
    </submittedName>
</protein>
<feature type="compositionally biased region" description="Low complexity" evidence="1">
    <location>
        <begin position="330"/>
        <end position="348"/>
    </location>
</feature>
<feature type="compositionally biased region" description="Low complexity" evidence="1">
    <location>
        <begin position="372"/>
        <end position="383"/>
    </location>
</feature>
<feature type="region of interest" description="Disordered" evidence="1">
    <location>
        <begin position="494"/>
        <end position="519"/>
    </location>
</feature>
<evidence type="ECO:0000313" key="2">
    <source>
        <dbReference type="EMBL" id="ABN12948.1"/>
    </source>
</evidence>
<reference evidence="2" key="1">
    <citation type="journal article" date="2007" name="J. Cell Sci.">
        <title>Identification of novel chromatin-associated proteins involved in programmed genome rearrangements in Tetrahymena.</title>
        <authorList>
            <person name="Yao M.C."/>
            <person name="Yao C.H."/>
            <person name="Halasz L.M."/>
            <person name="Fuller P."/>
            <person name="Rexer C.H."/>
            <person name="Wang S.H."/>
            <person name="Jain R."/>
            <person name="Coyne R.S."/>
            <person name="Chalker D.L."/>
        </authorList>
    </citation>
    <scope>NUCLEOTIDE SEQUENCE</scope>
</reference>
<feature type="compositionally biased region" description="Polar residues" evidence="1">
    <location>
        <begin position="388"/>
        <end position="398"/>
    </location>
</feature>
<feature type="compositionally biased region" description="Polar residues" evidence="1">
    <location>
        <begin position="414"/>
        <end position="432"/>
    </location>
</feature>
<name>A3F818_TETTH</name>
<gene>
    <name evidence="2" type="primary">LIA6</name>
</gene>
<feature type="region of interest" description="Disordered" evidence="1">
    <location>
        <begin position="413"/>
        <end position="432"/>
    </location>
</feature>